<dbReference type="eggNOG" id="ENOG502S5T5">
    <property type="taxonomic scope" value="Eukaryota"/>
</dbReference>
<protein>
    <submittedName>
        <fullName evidence="4">Thioredoxin-like_fold domain-containing protein</fullName>
    </submittedName>
</protein>
<evidence type="ECO:0000256" key="1">
    <source>
        <dbReference type="SAM" id="MobiDB-lite"/>
    </source>
</evidence>
<evidence type="ECO:0000313" key="4">
    <source>
        <dbReference type="WBParaSite" id="Csp11.Scaffold630.g17186.t1"/>
    </source>
</evidence>
<dbReference type="STRING" id="1561998.A0A1I7ULK9"/>
<keyword evidence="3" id="KW-1185">Reference proteome</keyword>
<keyword evidence="2" id="KW-0732">Signal</keyword>
<dbReference type="WBParaSite" id="Csp11.Scaffold630.g17186.t1">
    <property type="protein sequence ID" value="Csp11.Scaffold630.g17186.t1"/>
    <property type="gene ID" value="Csp11.Scaffold630.g17186"/>
</dbReference>
<dbReference type="Proteomes" id="UP000095282">
    <property type="component" value="Unplaced"/>
</dbReference>
<feature type="compositionally biased region" description="Low complexity" evidence="1">
    <location>
        <begin position="226"/>
        <end position="240"/>
    </location>
</feature>
<evidence type="ECO:0000313" key="3">
    <source>
        <dbReference type="Proteomes" id="UP000095282"/>
    </source>
</evidence>
<feature type="compositionally biased region" description="Low complexity" evidence="1">
    <location>
        <begin position="249"/>
        <end position="259"/>
    </location>
</feature>
<proteinExistence type="predicted"/>
<feature type="signal peptide" evidence="2">
    <location>
        <begin position="1"/>
        <end position="15"/>
    </location>
</feature>
<feature type="chain" id="PRO_5012294688" evidence="2">
    <location>
        <begin position="16"/>
        <end position="323"/>
    </location>
</feature>
<accession>A0A1I7ULK9</accession>
<feature type="region of interest" description="Disordered" evidence="1">
    <location>
        <begin position="182"/>
        <end position="210"/>
    </location>
</feature>
<evidence type="ECO:0000256" key="2">
    <source>
        <dbReference type="SAM" id="SignalP"/>
    </source>
</evidence>
<name>A0A1I7ULK9_9PELO</name>
<sequence length="323" mass="36271">MILHIFLVFLPHVSTLFPLQLCSSPPSITFRGSNDITRTGGTPSLIVFAPLQCANCYNYLRKLNYLAASGSYRISVVAPDFESNHIIQRTSTAFPNIQIDRAGEGWPRFGVKNFDAIVLDSCSRITETFQWPQSDVTSSSTLQAAMDASSIKCASSQNSCQMVQGSSRKRVNAYIQEQEAEQLRRNQMAQTRQAPVPTHPPNHHQSHLQNAPGLQNTYYHYQNQKQNHQNPYHHQNPHQNFYTPPAPPVTTERTTTTTTTTASSIDYDYYPESDDVIGTTQTTQFIMRNNSSVDTFLISSFAAEIWFYFGTPPSSQFSANPIT</sequence>
<dbReference type="AlphaFoldDB" id="A0A1I7ULK9"/>
<organism evidence="3 4">
    <name type="scientific">Caenorhabditis tropicalis</name>
    <dbReference type="NCBI Taxonomy" id="1561998"/>
    <lineage>
        <taxon>Eukaryota</taxon>
        <taxon>Metazoa</taxon>
        <taxon>Ecdysozoa</taxon>
        <taxon>Nematoda</taxon>
        <taxon>Chromadorea</taxon>
        <taxon>Rhabditida</taxon>
        <taxon>Rhabditina</taxon>
        <taxon>Rhabditomorpha</taxon>
        <taxon>Rhabditoidea</taxon>
        <taxon>Rhabditidae</taxon>
        <taxon>Peloderinae</taxon>
        <taxon>Caenorhabditis</taxon>
    </lineage>
</organism>
<feature type="region of interest" description="Disordered" evidence="1">
    <location>
        <begin position="226"/>
        <end position="259"/>
    </location>
</feature>
<reference evidence="4" key="1">
    <citation type="submission" date="2016-11" db="UniProtKB">
        <authorList>
            <consortium name="WormBaseParasite"/>
        </authorList>
    </citation>
    <scope>IDENTIFICATION</scope>
</reference>